<comment type="caution">
    <text evidence="2">The sequence shown here is derived from an EMBL/GenBank/DDBJ whole genome shotgun (WGS) entry which is preliminary data.</text>
</comment>
<name>A0A1S2PU51_9ACTN</name>
<keyword evidence="3" id="KW-1185">Reference proteome</keyword>
<accession>A0A1S2PU51</accession>
<dbReference type="AlphaFoldDB" id="A0A1S2PU51"/>
<dbReference type="InterPro" id="IPR003346">
    <property type="entry name" value="Transposase_20"/>
</dbReference>
<evidence type="ECO:0000259" key="1">
    <source>
        <dbReference type="Pfam" id="PF02371"/>
    </source>
</evidence>
<dbReference type="GO" id="GO:0004803">
    <property type="term" value="F:transposase activity"/>
    <property type="evidence" value="ECO:0007669"/>
    <property type="project" value="InterPro"/>
</dbReference>
<organism evidence="2 3">
    <name type="scientific">Streptomyces monashensis</name>
    <dbReference type="NCBI Taxonomy" id="1678012"/>
    <lineage>
        <taxon>Bacteria</taxon>
        <taxon>Bacillati</taxon>
        <taxon>Actinomycetota</taxon>
        <taxon>Actinomycetes</taxon>
        <taxon>Kitasatosporales</taxon>
        <taxon>Streptomycetaceae</taxon>
        <taxon>Streptomyces</taxon>
    </lineage>
</organism>
<evidence type="ECO:0000313" key="3">
    <source>
        <dbReference type="Proteomes" id="UP000179642"/>
    </source>
</evidence>
<sequence length="110" mass="11104">MLIAEIGLDMSAFPPSAHLASWVGVCPVNHASGGKRKGGRSRAGPKWLKATLTEAAWAAVKAKGTPEHATSPVPRSGTGGAWRVVAAVTTWADTQVGIGACGTGAEGAAW</sequence>
<dbReference type="PANTHER" id="PTHR33055">
    <property type="entry name" value="TRANSPOSASE FOR INSERTION SEQUENCE ELEMENT IS1111A"/>
    <property type="match status" value="1"/>
</dbReference>
<dbReference type="InterPro" id="IPR047650">
    <property type="entry name" value="Transpos_IS110"/>
</dbReference>
<gene>
    <name evidence="2" type="ORF">BIV23_31285</name>
</gene>
<dbReference type="EMBL" id="MLYO01000058">
    <property type="protein sequence ID" value="OIJ97351.1"/>
    <property type="molecule type" value="Genomic_DNA"/>
</dbReference>
<dbReference type="Pfam" id="PF02371">
    <property type="entry name" value="Transposase_20"/>
    <property type="match status" value="1"/>
</dbReference>
<dbReference type="PANTHER" id="PTHR33055:SF15">
    <property type="entry name" value="TRANSPOSASE-RELATED"/>
    <property type="match status" value="1"/>
</dbReference>
<evidence type="ECO:0000313" key="2">
    <source>
        <dbReference type="EMBL" id="OIJ97351.1"/>
    </source>
</evidence>
<dbReference type="GO" id="GO:0006313">
    <property type="term" value="P:DNA transposition"/>
    <property type="evidence" value="ECO:0007669"/>
    <property type="project" value="InterPro"/>
</dbReference>
<feature type="domain" description="Transposase IS116/IS110/IS902 C-terminal" evidence="1">
    <location>
        <begin position="2"/>
        <end position="63"/>
    </location>
</feature>
<dbReference type="Proteomes" id="UP000179642">
    <property type="component" value="Unassembled WGS sequence"/>
</dbReference>
<proteinExistence type="predicted"/>
<protein>
    <recommendedName>
        <fullName evidence="1">Transposase IS116/IS110/IS902 C-terminal domain-containing protein</fullName>
    </recommendedName>
</protein>
<dbReference type="GO" id="GO:0003677">
    <property type="term" value="F:DNA binding"/>
    <property type="evidence" value="ECO:0007669"/>
    <property type="project" value="InterPro"/>
</dbReference>
<reference evidence="2 3" key="1">
    <citation type="submission" date="2016-10" db="EMBL/GenBank/DDBJ databases">
        <title>Genome sequence of Streptomyces sp. MUSC 1.</title>
        <authorList>
            <person name="Lee L.-H."/>
            <person name="Ser H.-L."/>
            <person name="Law J.W.-F."/>
        </authorList>
    </citation>
    <scope>NUCLEOTIDE SEQUENCE [LARGE SCALE GENOMIC DNA]</scope>
    <source>
        <strain evidence="2 3">MUSC 1</strain>
    </source>
</reference>